<dbReference type="RefSeq" id="WP_078453542.1">
    <property type="nucleotide sequence ID" value="NZ_MPNY01000026.1"/>
</dbReference>
<reference evidence="2 3" key="1">
    <citation type="submission" date="2016-11" db="EMBL/GenBank/DDBJ databases">
        <title>Mixed transmission modes and dynamic genome evolution in an obligate animal-bacterial symbiosis.</title>
        <authorList>
            <person name="Russell S.L."/>
            <person name="Corbett-Detig R.B."/>
            <person name="Cavanaugh C.M."/>
        </authorList>
    </citation>
    <scope>NUCLEOTIDE SEQUENCE [LARGE SCALE GENOMIC DNA]</scope>
    <source>
        <strain evidence="2">MA-KB16</strain>
    </source>
</reference>
<evidence type="ECO:0000313" key="3">
    <source>
        <dbReference type="Proteomes" id="UP000190962"/>
    </source>
</evidence>
<dbReference type="Proteomes" id="UP000190962">
    <property type="component" value="Unassembled WGS sequence"/>
</dbReference>
<keyword evidence="1" id="KW-0732">Signal</keyword>
<gene>
    <name evidence="2" type="ORF">BOV88_12335</name>
</gene>
<comment type="caution">
    <text evidence="2">The sequence shown here is derived from an EMBL/GenBank/DDBJ whole genome shotgun (WGS) entry which is preliminary data.</text>
</comment>
<protein>
    <recommendedName>
        <fullName evidence="4">DUF3530 family protein</fullName>
    </recommendedName>
</protein>
<dbReference type="SUPFAM" id="SSF53474">
    <property type="entry name" value="alpha/beta-Hydrolases"/>
    <property type="match status" value="1"/>
</dbReference>
<organism evidence="2 3">
    <name type="scientific">Solemya velum gill symbiont</name>
    <dbReference type="NCBI Taxonomy" id="2340"/>
    <lineage>
        <taxon>Bacteria</taxon>
        <taxon>Pseudomonadati</taxon>
        <taxon>Pseudomonadota</taxon>
        <taxon>Gammaproteobacteria</taxon>
        <taxon>sulfur-oxidizing symbionts</taxon>
    </lineage>
</organism>
<dbReference type="AlphaFoldDB" id="A0A1T2CPL0"/>
<name>A0A1T2CPL0_SOVGS</name>
<feature type="chain" id="PRO_5012278390" description="DUF3530 family protein" evidence="1">
    <location>
        <begin position="25"/>
        <end position="262"/>
    </location>
</feature>
<dbReference type="InterPro" id="IPR029058">
    <property type="entry name" value="AB_hydrolase_fold"/>
</dbReference>
<evidence type="ECO:0000313" key="2">
    <source>
        <dbReference type="EMBL" id="OOY34023.1"/>
    </source>
</evidence>
<accession>A0A1T2CPL0</accession>
<feature type="signal peptide" evidence="1">
    <location>
        <begin position="1"/>
        <end position="24"/>
    </location>
</feature>
<proteinExistence type="predicted"/>
<evidence type="ECO:0000256" key="1">
    <source>
        <dbReference type="SAM" id="SignalP"/>
    </source>
</evidence>
<evidence type="ECO:0008006" key="4">
    <source>
        <dbReference type="Google" id="ProtNLM"/>
    </source>
</evidence>
<dbReference type="Pfam" id="PF12048">
    <property type="entry name" value="DUF3530"/>
    <property type="match status" value="2"/>
</dbReference>
<dbReference type="EMBL" id="MPNX01000025">
    <property type="protein sequence ID" value="OOY34023.1"/>
    <property type="molecule type" value="Genomic_DNA"/>
</dbReference>
<sequence>MQGSVKLRLLCGFFLLLPSITIMAASDLEREQRLEDEIVDAILDGDPLDLPRGDGGDFLGIYTETDADEPKGAVIILHGRGYHPDWAYTVQPLRVGLIDYGWNTLSIQLPVLKKEAKYFDYVPIFPEAYPRIESAISYLKEQGNEQIVLIAHSCGAHMANFWLDDVGHENIDAYVGLGMGATDYQQPMVRDFPLDKLKIPVLDLYGEHDYPAVHRYAPLRKMMIEAGGNPKSSQQVLPEADHYFTYRGDELIEAVGNWLDTL</sequence>
<dbReference type="Gene3D" id="3.40.50.1820">
    <property type="entry name" value="alpha/beta hydrolase"/>
    <property type="match status" value="1"/>
</dbReference>
<dbReference type="InterPro" id="IPR022529">
    <property type="entry name" value="DUF3530"/>
</dbReference>